<dbReference type="EnsemblMetazoa" id="ENSAATROPT017293">
    <property type="protein sequence ID" value="ENSAATROPP015262"/>
    <property type="gene ID" value="ENSAATROPG014150"/>
</dbReference>
<protein>
    <submittedName>
        <fullName evidence="1">Uncharacterized protein</fullName>
    </submittedName>
</protein>
<sequence length="74" mass="7915">MRSLLAASVPDAKHAPLCVPNTGEGFSVAESMLMFLQHTAPCLLLGMMSMETRGDEIKVESFSTLIIALLSCTT</sequence>
<keyword evidence="2" id="KW-1185">Reference proteome</keyword>
<name>A0AAG5DV16_ANOAO</name>
<reference evidence="1" key="1">
    <citation type="submission" date="2024-04" db="UniProtKB">
        <authorList>
            <consortium name="EnsemblMetazoa"/>
        </authorList>
    </citation>
    <scope>IDENTIFICATION</scope>
    <source>
        <strain evidence="1">EBRO</strain>
    </source>
</reference>
<dbReference type="AlphaFoldDB" id="A0AAG5DV16"/>
<evidence type="ECO:0000313" key="1">
    <source>
        <dbReference type="EnsemblMetazoa" id="ENSAATROPP015262"/>
    </source>
</evidence>
<accession>A0AAG5DV16</accession>
<proteinExistence type="predicted"/>
<dbReference type="Proteomes" id="UP000075880">
    <property type="component" value="Unassembled WGS sequence"/>
</dbReference>
<organism evidence="1 2">
    <name type="scientific">Anopheles atroparvus</name>
    <name type="common">European mosquito</name>
    <dbReference type="NCBI Taxonomy" id="41427"/>
    <lineage>
        <taxon>Eukaryota</taxon>
        <taxon>Metazoa</taxon>
        <taxon>Ecdysozoa</taxon>
        <taxon>Arthropoda</taxon>
        <taxon>Hexapoda</taxon>
        <taxon>Insecta</taxon>
        <taxon>Pterygota</taxon>
        <taxon>Neoptera</taxon>
        <taxon>Endopterygota</taxon>
        <taxon>Diptera</taxon>
        <taxon>Nematocera</taxon>
        <taxon>Culicoidea</taxon>
        <taxon>Culicidae</taxon>
        <taxon>Anophelinae</taxon>
        <taxon>Anopheles</taxon>
    </lineage>
</organism>
<evidence type="ECO:0000313" key="2">
    <source>
        <dbReference type="Proteomes" id="UP000075880"/>
    </source>
</evidence>